<feature type="coiled-coil region" evidence="1">
    <location>
        <begin position="219"/>
        <end position="246"/>
    </location>
</feature>
<dbReference type="Pfam" id="PF25874">
    <property type="entry name" value="WHD_plant_repro"/>
    <property type="match status" value="1"/>
</dbReference>
<dbReference type="FunCoup" id="A0A7J7DFH6">
    <property type="interactions" value="1003"/>
</dbReference>
<dbReference type="PANTHER" id="PTHR46740:SF1">
    <property type="entry name" value="DYAD PROTEIN"/>
    <property type="match status" value="1"/>
</dbReference>
<dbReference type="PANTHER" id="PTHR46740">
    <property type="entry name" value="PROTEIN DYAD"/>
    <property type="match status" value="1"/>
</dbReference>
<proteinExistence type="predicted"/>
<dbReference type="InterPro" id="IPR059080">
    <property type="entry name" value="WHD_PTC1"/>
</dbReference>
<keyword evidence="4" id="KW-1185">Reference proteome</keyword>
<dbReference type="GO" id="GO:0051177">
    <property type="term" value="P:meiotic sister chromatid cohesion"/>
    <property type="evidence" value="ECO:0007669"/>
    <property type="project" value="InterPro"/>
</dbReference>
<dbReference type="Proteomes" id="UP000593562">
    <property type="component" value="Unassembled WGS sequence"/>
</dbReference>
<dbReference type="InterPro" id="IPR044221">
    <property type="entry name" value="DYAD/AMEIOTIC1"/>
</dbReference>
<keyword evidence="1" id="KW-0175">Coiled coil</keyword>
<evidence type="ECO:0000313" key="3">
    <source>
        <dbReference type="EMBL" id="KAF5745082.1"/>
    </source>
</evidence>
<reference evidence="3 4" key="1">
    <citation type="journal article" date="2020" name="Nat. Commun.">
        <title>Genome of Tripterygium wilfordii and identification of cytochrome P450 involved in triptolide biosynthesis.</title>
        <authorList>
            <person name="Tu L."/>
            <person name="Su P."/>
            <person name="Zhang Z."/>
            <person name="Gao L."/>
            <person name="Wang J."/>
            <person name="Hu T."/>
            <person name="Zhou J."/>
            <person name="Zhang Y."/>
            <person name="Zhao Y."/>
            <person name="Liu Y."/>
            <person name="Song Y."/>
            <person name="Tong Y."/>
            <person name="Lu Y."/>
            <person name="Yang J."/>
            <person name="Xu C."/>
            <person name="Jia M."/>
            <person name="Peters R.J."/>
            <person name="Huang L."/>
            <person name="Gao W."/>
        </authorList>
    </citation>
    <scope>NUCLEOTIDE SEQUENCE [LARGE SCALE GENOMIC DNA]</scope>
    <source>
        <strain evidence="4">cv. XIE 37</strain>
        <tissue evidence="3">Leaf</tissue>
    </source>
</reference>
<dbReference type="InParanoid" id="A0A7J7DFH6"/>
<protein>
    <recommendedName>
        <fullName evidence="2">PTC1-like winged helix-turn-helix domain-containing protein</fullName>
    </recommendedName>
</protein>
<gene>
    <name evidence="3" type="ORF">HS088_TW07G00663</name>
</gene>
<sequence>MAQWGVCRRFRVVCKDNENNTQLSSTVVKEECGKDDETVPAGSFVTPETRKRKRVTPSLQNELSMGIGEAKPNQIAGKDAKQRLGSSFHKRKQTKPRGAIDRWSTERYKMAEQSMFEVMKAEGAVFENPIPRAALRLAARKRIGDTGLLDHLLKHIEGHVAPGGSERFRRCYNTKGVMEYWLESADLVKAGGPDSKRFPPSFDKPVGGPFHDPICAGQVELLQAEVAKLKRDMKELSSKNQEQDHANSVEDMHKDFVKLEAITSKRLMEISTSLSGMQDMYRDLVVWKDRIEQQVTDISTTVNSLQASNQHTSVVPTSEGWEEWLESTNLDNIPGYEFTSWIESTDLINIGSETALQPPCSSTPQTYLKPVDGPSQDFVCIGVPEEEMAWKRDGLELGHQRVEEDHATVTPDSSVTANSKIDLDTSCLLFQSVALLENKKDRWRKWWENQENNTAGSNAMDQNTWIQITR</sequence>
<dbReference type="EMBL" id="JAAARO010000007">
    <property type="protein sequence ID" value="KAF5745082.1"/>
    <property type="molecule type" value="Genomic_DNA"/>
</dbReference>
<feature type="domain" description="PTC1-like winged helix-turn-helix" evidence="2">
    <location>
        <begin position="102"/>
        <end position="184"/>
    </location>
</feature>
<name>A0A7J7DFH6_TRIWF</name>
<evidence type="ECO:0000313" key="4">
    <source>
        <dbReference type="Proteomes" id="UP000593562"/>
    </source>
</evidence>
<organism evidence="3 4">
    <name type="scientific">Tripterygium wilfordii</name>
    <name type="common">Thunder God vine</name>
    <dbReference type="NCBI Taxonomy" id="458696"/>
    <lineage>
        <taxon>Eukaryota</taxon>
        <taxon>Viridiplantae</taxon>
        <taxon>Streptophyta</taxon>
        <taxon>Embryophyta</taxon>
        <taxon>Tracheophyta</taxon>
        <taxon>Spermatophyta</taxon>
        <taxon>Magnoliopsida</taxon>
        <taxon>eudicotyledons</taxon>
        <taxon>Gunneridae</taxon>
        <taxon>Pentapetalae</taxon>
        <taxon>rosids</taxon>
        <taxon>fabids</taxon>
        <taxon>Celastrales</taxon>
        <taxon>Celastraceae</taxon>
        <taxon>Tripterygium</taxon>
    </lineage>
</organism>
<dbReference type="GO" id="GO:0007131">
    <property type="term" value="P:reciprocal meiotic recombination"/>
    <property type="evidence" value="ECO:0007669"/>
    <property type="project" value="InterPro"/>
</dbReference>
<comment type="caution">
    <text evidence="3">The sequence shown here is derived from an EMBL/GenBank/DDBJ whole genome shotgun (WGS) entry which is preliminary data.</text>
</comment>
<evidence type="ECO:0000256" key="1">
    <source>
        <dbReference type="SAM" id="Coils"/>
    </source>
</evidence>
<evidence type="ECO:0000259" key="2">
    <source>
        <dbReference type="Pfam" id="PF25874"/>
    </source>
</evidence>
<accession>A0A7J7DFH6</accession>
<dbReference type="AlphaFoldDB" id="A0A7J7DFH6"/>